<dbReference type="Pfam" id="PF03120">
    <property type="entry name" value="OB_DNA_ligase"/>
    <property type="match status" value="1"/>
</dbReference>
<accession>A0ABW9T7H1</accession>
<keyword evidence="3" id="KW-1185">Reference proteome</keyword>
<evidence type="ECO:0000313" key="2">
    <source>
        <dbReference type="EMBL" id="MUG68351.1"/>
    </source>
</evidence>
<feature type="domain" description="NAD-dependent DNA ligase OB-fold" evidence="1">
    <location>
        <begin position="2"/>
        <end position="57"/>
    </location>
</feature>
<dbReference type="InterPro" id="IPR012340">
    <property type="entry name" value="NA-bd_OB-fold"/>
</dbReference>
<dbReference type="InterPro" id="IPR004150">
    <property type="entry name" value="NAD_DNA_ligase_OB"/>
</dbReference>
<proteinExistence type="predicted"/>
<evidence type="ECO:0000259" key="1">
    <source>
        <dbReference type="Pfam" id="PF03120"/>
    </source>
</evidence>
<comment type="caution">
    <text evidence="2">The sequence shown here is derived from an EMBL/GenBank/DDBJ whole genome shotgun (WGS) entry which is preliminary data.</text>
</comment>
<dbReference type="Proteomes" id="UP000435177">
    <property type="component" value="Unassembled WGS sequence"/>
</dbReference>
<dbReference type="SUPFAM" id="SSF50249">
    <property type="entry name" value="Nucleic acid-binding proteins"/>
    <property type="match status" value="1"/>
</dbReference>
<reference evidence="2 3" key="1">
    <citation type="submission" date="2019-11" db="EMBL/GenBank/DDBJ databases">
        <title>Draft genome sequences of five Paenibacillus species of dairy origin.</title>
        <authorList>
            <person name="Olajide A.M."/>
            <person name="Chen S."/>
            <person name="Lapointe G."/>
        </authorList>
    </citation>
    <scope>NUCLEOTIDE SEQUENCE [LARGE SCALE GENOMIC DNA]</scope>
    <source>
        <strain evidence="2 3">3CS1</strain>
    </source>
</reference>
<sequence length="60" mass="6653">MPLAHLEPVILVGTEVSKANLHNQEFIDSKDIQIGDTVVIQKAGDIIPEVVRSIPEKIRH</sequence>
<protein>
    <recommendedName>
        <fullName evidence="1">NAD-dependent DNA ligase OB-fold domain-containing protein</fullName>
    </recommendedName>
</protein>
<dbReference type="Gene3D" id="2.40.50.140">
    <property type="entry name" value="Nucleic acid-binding proteins"/>
    <property type="match status" value="1"/>
</dbReference>
<evidence type="ECO:0000313" key="3">
    <source>
        <dbReference type="Proteomes" id="UP000435177"/>
    </source>
</evidence>
<organism evidence="2 3">
    <name type="scientific">Paenibacillus campinasensis</name>
    <dbReference type="NCBI Taxonomy" id="66347"/>
    <lineage>
        <taxon>Bacteria</taxon>
        <taxon>Bacillati</taxon>
        <taxon>Bacillota</taxon>
        <taxon>Bacilli</taxon>
        <taxon>Bacillales</taxon>
        <taxon>Paenibacillaceae</taxon>
        <taxon>Paenibacillus</taxon>
    </lineage>
</organism>
<name>A0ABW9T7H1_9BACL</name>
<dbReference type="EMBL" id="WOAA01000025">
    <property type="protein sequence ID" value="MUG68351.1"/>
    <property type="molecule type" value="Genomic_DNA"/>
</dbReference>
<gene>
    <name evidence="2" type="ORF">GNP94_20460</name>
</gene>